<sequence length="214" mass="23457">MAFARNGTTVPPVIDYQPPPPRGMGEWTDVYEYFRQRNAQEQMAKGNSDIMDTGPPKNGMGQQRAPRPPVPMFSFYDPPVSRPQDRLATAKPNPLAMQSVAVDSVGVDDRVKEHLKNDNGLKATNTLVCPVTQLELAFKGGIAPTKLPQTRTPVTGTPASISSSPKEQDGDKLVDAHMLQDLAATASFPELTQEEKYLLAGTDIEDLIDYVEFE</sequence>
<dbReference type="AlphaFoldDB" id="A0A0D2BAU9"/>
<evidence type="ECO:0000313" key="3">
    <source>
        <dbReference type="Proteomes" id="UP000054342"/>
    </source>
</evidence>
<evidence type="ECO:0000256" key="1">
    <source>
        <dbReference type="SAM" id="MobiDB-lite"/>
    </source>
</evidence>
<accession>A0A0D2BAU9</accession>
<keyword evidence="3" id="KW-1185">Reference proteome</keyword>
<feature type="region of interest" description="Disordered" evidence="1">
    <location>
        <begin position="147"/>
        <end position="170"/>
    </location>
</feature>
<name>A0A0D2BAU9_9EURO</name>
<dbReference type="HOGENOM" id="CLU_1288916_0_0_1"/>
<gene>
    <name evidence="2" type="ORF">PV05_11020</name>
</gene>
<feature type="region of interest" description="Disordered" evidence="1">
    <location>
        <begin position="1"/>
        <end position="21"/>
    </location>
</feature>
<reference evidence="2 3" key="1">
    <citation type="submission" date="2015-01" db="EMBL/GenBank/DDBJ databases">
        <title>The Genome Sequence of Exophiala xenobiotica CBS118157.</title>
        <authorList>
            <consortium name="The Broad Institute Genomics Platform"/>
            <person name="Cuomo C."/>
            <person name="de Hoog S."/>
            <person name="Gorbushina A."/>
            <person name="Stielow B."/>
            <person name="Teixiera M."/>
            <person name="Abouelleil A."/>
            <person name="Chapman S.B."/>
            <person name="Priest M."/>
            <person name="Young S.K."/>
            <person name="Wortman J."/>
            <person name="Nusbaum C."/>
            <person name="Birren B."/>
        </authorList>
    </citation>
    <scope>NUCLEOTIDE SEQUENCE [LARGE SCALE GENOMIC DNA]</scope>
    <source>
        <strain evidence="2 3">CBS 118157</strain>
    </source>
</reference>
<evidence type="ECO:0000313" key="2">
    <source>
        <dbReference type="EMBL" id="KIW49336.1"/>
    </source>
</evidence>
<dbReference type="EMBL" id="KN847323">
    <property type="protein sequence ID" value="KIW49336.1"/>
    <property type="molecule type" value="Genomic_DNA"/>
</dbReference>
<organism evidence="2 3">
    <name type="scientific">Exophiala xenobiotica</name>
    <dbReference type="NCBI Taxonomy" id="348802"/>
    <lineage>
        <taxon>Eukaryota</taxon>
        <taxon>Fungi</taxon>
        <taxon>Dikarya</taxon>
        <taxon>Ascomycota</taxon>
        <taxon>Pezizomycotina</taxon>
        <taxon>Eurotiomycetes</taxon>
        <taxon>Chaetothyriomycetidae</taxon>
        <taxon>Chaetothyriales</taxon>
        <taxon>Herpotrichiellaceae</taxon>
        <taxon>Exophiala</taxon>
    </lineage>
</organism>
<dbReference type="RefSeq" id="XP_013309920.1">
    <property type="nucleotide sequence ID" value="XM_013454466.1"/>
</dbReference>
<dbReference type="GeneID" id="25332928"/>
<protein>
    <submittedName>
        <fullName evidence="2">Uncharacterized protein</fullName>
    </submittedName>
</protein>
<feature type="compositionally biased region" description="Polar residues" evidence="1">
    <location>
        <begin position="147"/>
        <end position="165"/>
    </location>
</feature>
<proteinExistence type="predicted"/>
<dbReference type="OrthoDB" id="10672704at2759"/>
<dbReference type="Proteomes" id="UP000054342">
    <property type="component" value="Unassembled WGS sequence"/>
</dbReference>